<gene>
    <name evidence="2" type="ORF">UFOPK3376_00446</name>
</gene>
<dbReference type="PANTHER" id="PTHR46825">
    <property type="entry name" value="D-ALANYL-D-ALANINE-CARBOXYPEPTIDASE/ENDOPEPTIDASE AMPH"/>
    <property type="match status" value="1"/>
</dbReference>
<organism evidence="2">
    <name type="scientific">freshwater metagenome</name>
    <dbReference type="NCBI Taxonomy" id="449393"/>
    <lineage>
        <taxon>unclassified sequences</taxon>
        <taxon>metagenomes</taxon>
        <taxon>ecological metagenomes</taxon>
    </lineage>
</organism>
<protein>
    <submittedName>
        <fullName evidence="2">Unannotated protein</fullName>
    </submittedName>
</protein>
<name>A0A6J7D0B6_9ZZZZ</name>
<dbReference type="InterPro" id="IPR001466">
    <property type="entry name" value="Beta-lactam-related"/>
</dbReference>
<sequence>MNPDSNTATDRQHAVAIGLLPIMRIVGQPLRWTVDERLAHYVCPGVAIAAMRSGRIDWAAGYGRRVVNGAAACDADTVFMVASCSKPVAAMVVLQQVERGLLDLDADVNTYLRRWQVPSNEFSTATPVTLRHILSHSAGLTVNGFGVVPRDGRPVATELDLLEGRPPSDQPPVIVDKHYDGTDRYSGGGYVIAQLVVEDVLQRSFDSVADEMIFTPLGMSRTTYTQPLPGRLHDNVASGHGDDGREQAGGWMISSEKAAGGLFSTARDYAAFLLACRAAYHGEAGAILGRSLAVQMMTRHDKGVFGLGIRVLGDGPSRYINHGGSNDGYQSETNCFLDSGDGGVVLTNATSGLFLWKEVLNGMADVYDWPDYMPEPKVLRTMSAVEMSNLAGSYRIVSGIELPVINVWADNGRLYSEIPGLRFGVQETFCDADGVLFNQAGPYETTVTFGDDGRATELRVFEGANQIMRAVRTD</sequence>
<dbReference type="Pfam" id="PF00144">
    <property type="entry name" value="Beta-lactamase"/>
    <property type="match status" value="1"/>
</dbReference>
<dbReference type="PANTHER" id="PTHR46825:SF12">
    <property type="entry name" value="PENICILLIN-BINDING PROTEIN 4"/>
    <property type="match status" value="1"/>
</dbReference>
<reference evidence="2" key="1">
    <citation type="submission" date="2020-05" db="EMBL/GenBank/DDBJ databases">
        <authorList>
            <person name="Chiriac C."/>
            <person name="Salcher M."/>
            <person name="Ghai R."/>
            <person name="Kavagutti S V."/>
        </authorList>
    </citation>
    <scope>NUCLEOTIDE SEQUENCE</scope>
</reference>
<evidence type="ECO:0000259" key="1">
    <source>
        <dbReference type="Pfam" id="PF00144"/>
    </source>
</evidence>
<feature type="domain" description="Beta-lactamase-related" evidence="1">
    <location>
        <begin position="33"/>
        <end position="351"/>
    </location>
</feature>
<accession>A0A6J7D0B6</accession>
<dbReference type="InterPro" id="IPR050491">
    <property type="entry name" value="AmpC-like"/>
</dbReference>
<dbReference type="EMBL" id="CAFBLP010000007">
    <property type="protein sequence ID" value="CAB4864297.1"/>
    <property type="molecule type" value="Genomic_DNA"/>
</dbReference>
<dbReference type="AlphaFoldDB" id="A0A6J7D0B6"/>
<proteinExistence type="predicted"/>
<dbReference type="InterPro" id="IPR012338">
    <property type="entry name" value="Beta-lactam/transpept-like"/>
</dbReference>
<evidence type="ECO:0000313" key="2">
    <source>
        <dbReference type="EMBL" id="CAB4864297.1"/>
    </source>
</evidence>
<dbReference type="Gene3D" id="3.40.710.10">
    <property type="entry name" value="DD-peptidase/beta-lactamase superfamily"/>
    <property type="match status" value="1"/>
</dbReference>
<dbReference type="SUPFAM" id="SSF56601">
    <property type="entry name" value="beta-lactamase/transpeptidase-like"/>
    <property type="match status" value="1"/>
</dbReference>